<dbReference type="AlphaFoldDB" id="A7BDW6"/>
<reference evidence="1" key="2">
    <citation type="submission" date="2015-05" db="EMBL/GenBank/DDBJ databases">
        <title>Draft genome sequence of Actinomyces odontolyticus (ATCC 17982).</title>
        <authorList>
            <person name="Sudarsanam P."/>
            <person name="Ley R."/>
            <person name="Guruge J."/>
            <person name="Turnbaugh P.J."/>
            <person name="Mahowald M."/>
            <person name="Liep D."/>
            <person name="Gordon J."/>
        </authorList>
    </citation>
    <scope>NUCLEOTIDE SEQUENCE</scope>
    <source>
        <strain evidence="1">ATCC 17982</strain>
    </source>
</reference>
<protein>
    <recommendedName>
        <fullName evidence="3">FMN-dependent dehydrogenase</fullName>
    </recommendedName>
</protein>
<proteinExistence type="predicted"/>
<gene>
    <name evidence="1" type="ORF">ACTODO_01861</name>
</gene>
<dbReference type="eggNOG" id="ENOG5033MQU">
    <property type="taxonomic scope" value="Bacteria"/>
</dbReference>
<keyword evidence="2" id="KW-1185">Reference proteome</keyword>
<dbReference type="EMBL" id="AAYI02000004">
    <property type="protein sequence ID" value="EDN81390.1"/>
    <property type="molecule type" value="Genomic_DNA"/>
</dbReference>
<evidence type="ECO:0000313" key="1">
    <source>
        <dbReference type="EMBL" id="EDN81390.1"/>
    </source>
</evidence>
<sequence>MSRFFLTILGESMPSYRTIMTVTTLAPGRAPEEVEAAARSVTRLESWDIDIASGQPRVTARFTATDDAEARAIHGEIAAAVRLVADVPRARLAAVVRGRSHYLAP</sequence>
<accession>A7BDW6</accession>
<name>A7BDW6_9ACTO</name>
<evidence type="ECO:0000313" key="2">
    <source>
        <dbReference type="Proteomes" id="UP000003553"/>
    </source>
</evidence>
<dbReference type="HOGENOM" id="CLU_164381_0_0_11"/>
<comment type="caution">
    <text evidence="1">The sequence shown here is derived from an EMBL/GenBank/DDBJ whole genome shotgun (WGS) entry which is preliminary data.</text>
</comment>
<organism evidence="1 2">
    <name type="scientific">Schaalia dentiphila ATCC 17982</name>
    <dbReference type="NCBI Taxonomy" id="411466"/>
    <lineage>
        <taxon>Bacteria</taxon>
        <taxon>Bacillati</taxon>
        <taxon>Actinomycetota</taxon>
        <taxon>Actinomycetes</taxon>
        <taxon>Actinomycetales</taxon>
        <taxon>Actinomycetaceae</taxon>
        <taxon>Schaalia</taxon>
        <taxon>Schaalia dentiphila</taxon>
    </lineage>
</organism>
<dbReference type="Proteomes" id="UP000003553">
    <property type="component" value="Unassembled WGS sequence"/>
</dbReference>
<evidence type="ECO:0008006" key="3">
    <source>
        <dbReference type="Google" id="ProtNLM"/>
    </source>
</evidence>
<reference evidence="1" key="1">
    <citation type="submission" date="2007-04" db="EMBL/GenBank/DDBJ databases">
        <authorList>
            <person name="Fulton L."/>
            <person name="Clifton S."/>
            <person name="Fulton B."/>
            <person name="Xu J."/>
            <person name="Minx P."/>
            <person name="Pepin K.H."/>
            <person name="Johnson M."/>
            <person name="Thiruvilangam P."/>
            <person name="Bhonagiri V."/>
            <person name="Nash W.E."/>
            <person name="Mardis E.R."/>
            <person name="Wilson R.K."/>
        </authorList>
    </citation>
    <scope>NUCLEOTIDE SEQUENCE [LARGE SCALE GENOMIC DNA]</scope>
    <source>
        <strain evidence="1">ATCC 17982</strain>
    </source>
</reference>